<proteinExistence type="inferred from homology"/>
<organism evidence="3 4">
    <name type="scientific">Paenibacillus bovis</name>
    <dbReference type="NCBI Taxonomy" id="1616788"/>
    <lineage>
        <taxon>Bacteria</taxon>
        <taxon>Bacillati</taxon>
        <taxon>Bacillota</taxon>
        <taxon>Bacilli</taxon>
        <taxon>Bacillales</taxon>
        <taxon>Paenibacillaceae</taxon>
        <taxon>Paenibacillus</taxon>
    </lineage>
</organism>
<dbReference type="STRING" id="1616788.AR543_08220"/>
<protein>
    <recommendedName>
        <fullName evidence="2">RNA 2',3'-cyclic phosphodiesterase</fullName>
        <shortName evidence="2">RNA 2',3'-CPDase</shortName>
        <ecNumber evidence="2">3.1.4.58</ecNumber>
    </recommendedName>
</protein>
<dbReference type="OrthoDB" id="9789350at2"/>
<dbReference type="InterPro" id="IPR004175">
    <property type="entry name" value="RNA_CPDase"/>
</dbReference>
<feature type="active site" description="Proton acceptor" evidence="2">
    <location>
        <position position="134"/>
    </location>
</feature>
<keyword evidence="4" id="KW-1185">Reference proteome</keyword>
<keyword evidence="1 2" id="KW-0378">Hydrolase</keyword>
<comment type="catalytic activity">
    <reaction evidence="2">
        <text>a 3'-end 2',3'-cyclophospho-ribonucleotide-RNA + H2O = a 3'-end 2'-phospho-ribonucleotide-RNA + H(+)</text>
        <dbReference type="Rhea" id="RHEA:11828"/>
        <dbReference type="Rhea" id="RHEA-COMP:10464"/>
        <dbReference type="Rhea" id="RHEA-COMP:17353"/>
        <dbReference type="ChEBI" id="CHEBI:15377"/>
        <dbReference type="ChEBI" id="CHEBI:15378"/>
        <dbReference type="ChEBI" id="CHEBI:83064"/>
        <dbReference type="ChEBI" id="CHEBI:173113"/>
        <dbReference type="EC" id="3.1.4.58"/>
    </reaction>
</comment>
<reference evidence="3 4" key="2">
    <citation type="journal article" date="2016" name="Int. J. Syst. Evol. Microbiol.">
        <title>Paenibacillus bovis sp. nov., isolated from raw yak (Bos grunniens) milk.</title>
        <authorList>
            <person name="Gao C."/>
            <person name="Han J."/>
            <person name="Liu Z."/>
            <person name="Xu X."/>
            <person name="Hang F."/>
            <person name="Wu Z."/>
        </authorList>
    </citation>
    <scope>NUCLEOTIDE SEQUENCE [LARGE SCALE GENOMIC DNA]</scope>
    <source>
        <strain evidence="3 4">BD3526</strain>
    </source>
</reference>
<accession>A0A172ZER5</accession>
<gene>
    <name evidence="3" type="ORF">AR543_08220</name>
</gene>
<dbReference type="Pfam" id="PF13563">
    <property type="entry name" value="2_5_RNA_ligase2"/>
    <property type="match status" value="1"/>
</dbReference>
<evidence type="ECO:0000313" key="3">
    <source>
        <dbReference type="EMBL" id="ANF95993.1"/>
    </source>
</evidence>
<keyword evidence="3" id="KW-0436">Ligase</keyword>
<feature type="active site" description="Proton donor" evidence="2">
    <location>
        <position position="47"/>
    </location>
</feature>
<dbReference type="EMBL" id="CP013023">
    <property type="protein sequence ID" value="ANF95993.1"/>
    <property type="molecule type" value="Genomic_DNA"/>
</dbReference>
<comment type="function">
    <text evidence="2">Hydrolyzes RNA 2',3'-cyclic phosphodiester to an RNA 2'-phosphomonoester.</text>
</comment>
<dbReference type="Proteomes" id="UP000078148">
    <property type="component" value="Chromosome"/>
</dbReference>
<dbReference type="GO" id="GO:0004113">
    <property type="term" value="F:2',3'-cyclic-nucleotide 3'-phosphodiesterase activity"/>
    <property type="evidence" value="ECO:0007669"/>
    <property type="project" value="InterPro"/>
</dbReference>
<feature type="short sequence motif" description="HXTX 2" evidence="2">
    <location>
        <begin position="134"/>
        <end position="137"/>
    </location>
</feature>
<sequence>MGTQPGQERVFAAVPIKGEAAITLSAWSRAAQEQYAFRRWTYAGDLHITLQFFGDVDVEQLPELCTALQKAAAGIAPFQLQLGLAGIFGNPLAPRVLWIGPEGDTDSLHHLQSEVQQACLPLGFVPEQRPYHPHLTVARKYHGSTPFSEINADHYPSPDHWRVEEFVLYRTRLGQQPMYEVAGQFPLLGL</sequence>
<dbReference type="SUPFAM" id="SSF55144">
    <property type="entry name" value="LigT-like"/>
    <property type="match status" value="1"/>
</dbReference>
<comment type="similarity">
    <text evidence="2">Belongs to the 2H phosphoesterase superfamily. ThpR family.</text>
</comment>
<evidence type="ECO:0000313" key="4">
    <source>
        <dbReference type="Proteomes" id="UP000078148"/>
    </source>
</evidence>
<feature type="short sequence motif" description="HXTX 1" evidence="2">
    <location>
        <begin position="47"/>
        <end position="50"/>
    </location>
</feature>
<dbReference type="EC" id="3.1.4.58" evidence="2"/>
<dbReference type="KEGG" id="pbv:AR543_08220"/>
<dbReference type="AlphaFoldDB" id="A0A172ZER5"/>
<dbReference type="Gene3D" id="3.90.1140.10">
    <property type="entry name" value="Cyclic phosphodiesterase"/>
    <property type="match status" value="1"/>
</dbReference>
<dbReference type="NCBIfam" id="TIGR02258">
    <property type="entry name" value="2_5_ligase"/>
    <property type="match status" value="1"/>
</dbReference>
<dbReference type="GO" id="GO:0008664">
    <property type="term" value="F:RNA 2',3'-cyclic 3'-phosphodiesterase activity"/>
    <property type="evidence" value="ECO:0007669"/>
    <property type="project" value="UniProtKB-EC"/>
</dbReference>
<dbReference type="InterPro" id="IPR009097">
    <property type="entry name" value="Cyclic_Pdiesterase"/>
</dbReference>
<dbReference type="PANTHER" id="PTHR35561:SF1">
    <property type="entry name" value="RNA 2',3'-CYCLIC PHOSPHODIESTERASE"/>
    <property type="match status" value="1"/>
</dbReference>
<name>A0A172ZER5_9BACL</name>
<dbReference type="RefSeq" id="WP_060533445.1">
    <property type="nucleotide sequence ID" value="NZ_CP013023.1"/>
</dbReference>
<dbReference type="PANTHER" id="PTHR35561">
    <property type="entry name" value="RNA 2',3'-CYCLIC PHOSPHODIESTERASE"/>
    <property type="match status" value="1"/>
</dbReference>
<evidence type="ECO:0000256" key="1">
    <source>
        <dbReference type="ARBA" id="ARBA00022801"/>
    </source>
</evidence>
<reference evidence="4" key="1">
    <citation type="submission" date="2015-10" db="EMBL/GenBank/DDBJ databases">
        <title>Genome of Paenibacillus bovis sp. nov.</title>
        <authorList>
            <person name="Wu Z."/>
            <person name="Gao C."/>
            <person name="Liu Z."/>
            <person name="Zheng H."/>
        </authorList>
    </citation>
    <scope>NUCLEOTIDE SEQUENCE [LARGE SCALE GENOMIC DNA]</scope>
    <source>
        <strain evidence="4">BD3526</strain>
    </source>
</reference>
<dbReference type="GO" id="GO:0016874">
    <property type="term" value="F:ligase activity"/>
    <property type="evidence" value="ECO:0007669"/>
    <property type="project" value="UniProtKB-KW"/>
</dbReference>
<dbReference type="HAMAP" id="MF_01940">
    <property type="entry name" value="RNA_CPDase"/>
    <property type="match status" value="1"/>
</dbReference>
<evidence type="ECO:0000256" key="2">
    <source>
        <dbReference type="HAMAP-Rule" id="MF_01940"/>
    </source>
</evidence>